<feature type="region of interest" description="Disordered" evidence="1">
    <location>
        <begin position="42"/>
        <end position="102"/>
    </location>
</feature>
<dbReference type="Proteomes" id="UP001177023">
    <property type="component" value="Unassembled WGS sequence"/>
</dbReference>
<gene>
    <name evidence="2" type="ORF">MSPICULIGERA_LOCUS4613</name>
</gene>
<organism evidence="2 3">
    <name type="scientific">Mesorhabditis spiculigera</name>
    <dbReference type="NCBI Taxonomy" id="96644"/>
    <lineage>
        <taxon>Eukaryota</taxon>
        <taxon>Metazoa</taxon>
        <taxon>Ecdysozoa</taxon>
        <taxon>Nematoda</taxon>
        <taxon>Chromadorea</taxon>
        <taxon>Rhabditida</taxon>
        <taxon>Rhabditina</taxon>
        <taxon>Rhabditomorpha</taxon>
        <taxon>Rhabditoidea</taxon>
        <taxon>Rhabditidae</taxon>
        <taxon>Mesorhabditinae</taxon>
        <taxon>Mesorhabditis</taxon>
    </lineage>
</organism>
<feature type="compositionally biased region" description="Basic and acidic residues" evidence="1">
    <location>
        <begin position="93"/>
        <end position="102"/>
    </location>
</feature>
<name>A0AA36CBM6_9BILA</name>
<feature type="compositionally biased region" description="Low complexity" evidence="1">
    <location>
        <begin position="53"/>
        <end position="67"/>
    </location>
</feature>
<protein>
    <recommendedName>
        <fullName evidence="4">MI domain-containing protein</fullName>
    </recommendedName>
</protein>
<proteinExistence type="predicted"/>
<dbReference type="AlphaFoldDB" id="A0AA36CBM6"/>
<feature type="non-terminal residue" evidence="2">
    <location>
        <position position="1"/>
    </location>
</feature>
<evidence type="ECO:0000313" key="2">
    <source>
        <dbReference type="EMBL" id="CAJ0565993.1"/>
    </source>
</evidence>
<accession>A0AA36CBM6</accession>
<dbReference type="EMBL" id="CATQJA010001147">
    <property type="protein sequence ID" value="CAJ0565993.1"/>
    <property type="molecule type" value="Genomic_DNA"/>
</dbReference>
<evidence type="ECO:0008006" key="4">
    <source>
        <dbReference type="Google" id="ProtNLM"/>
    </source>
</evidence>
<keyword evidence="3" id="KW-1185">Reference proteome</keyword>
<reference evidence="2" key="1">
    <citation type="submission" date="2023-06" db="EMBL/GenBank/DDBJ databases">
        <authorList>
            <person name="Delattre M."/>
        </authorList>
    </citation>
    <scope>NUCLEOTIDE SEQUENCE</scope>
    <source>
        <strain evidence="2">AF72</strain>
    </source>
</reference>
<evidence type="ECO:0000313" key="3">
    <source>
        <dbReference type="Proteomes" id="UP001177023"/>
    </source>
</evidence>
<sequence length="435" mass="48429">MVYERNAVHLAEDPEALAEREWNQKNGIKDEKYKKALSEADLSKAGVPVATVSPASSDSGNVSSASSLKKTNSFKEAKADRKKRSRGISGSTSKKDGGRFEHGFDSYDDDDLFSEDELEDLKNMKLKDYSSCEDEPASDVERDIAALTREFHDIIASGEPGSVDVAVKLFVDQEMDLHILHCAVCELVEEDIKETPLLATIAKNSSAEYHISVMLAVFLSRLYPDAKANVKDHRRQLVKKELIRGNTSAFVNMLFENALDFIEYETDELQGTTQGCPDEAVDAIVSAMTGDWFDRDFYFEQCKPLEQFHVEVIKKAIVAAIESMEMSVIHRVEKSILAFASFAGESFDCTYRLALARIVANSGELGGTPAWPNVLRVIVAGITESEQLWAYYSGPGRNWKLIPKSTCTIALEPNDDHLKVLDEVPKNNIQLIKQL</sequence>
<comment type="caution">
    <text evidence="2">The sequence shown here is derived from an EMBL/GenBank/DDBJ whole genome shotgun (WGS) entry which is preliminary data.</text>
</comment>
<evidence type="ECO:0000256" key="1">
    <source>
        <dbReference type="SAM" id="MobiDB-lite"/>
    </source>
</evidence>